<evidence type="ECO:0008006" key="3">
    <source>
        <dbReference type="Google" id="ProtNLM"/>
    </source>
</evidence>
<reference evidence="1 2" key="1">
    <citation type="submission" date="2016-10" db="EMBL/GenBank/DDBJ databases">
        <authorList>
            <person name="de Groot N.N."/>
        </authorList>
    </citation>
    <scope>NUCLEOTIDE SEQUENCE [LARGE SCALE GENOMIC DNA]</scope>
    <source>
        <strain evidence="1 2">CGMCC 4.5739</strain>
    </source>
</reference>
<dbReference type="Pfam" id="PF25310">
    <property type="entry name" value="VG15"/>
    <property type="match status" value="1"/>
</dbReference>
<name>A0A1I1PWV2_9ACTN</name>
<protein>
    <recommendedName>
        <fullName evidence="3">Phage Mu protein F like protein</fullName>
    </recommendedName>
</protein>
<evidence type="ECO:0000313" key="2">
    <source>
        <dbReference type="Proteomes" id="UP000199207"/>
    </source>
</evidence>
<dbReference type="AlphaFoldDB" id="A0A1I1PWV2"/>
<dbReference type="InterPro" id="IPR057369">
    <property type="entry name" value="VG15"/>
</dbReference>
<sequence length="240" mass="26232">MPSPEAQALTRTYRQRVLDIAGLIGRRLRTVALAADTDDIDSWWDRVAPRVQQEILTGASALAVLARRYLVAHAEIEGVVLEPVVVDPPGRPQIAASTRVTGPVAFKTHMSATGSAPGSVRTMASQLSGSGQRLAMEGARETVMRTFAERDEIAGWRRVASGSPCAFCLMLVGRGAVYSKRTADFQSHDRCACTPEPLYRREDEPAEVRRLQRQWREATAGTSGNAAIAAWRAYVADQRQ</sequence>
<dbReference type="STRING" id="910347.SAMN05421773_110104"/>
<dbReference type="OrthoDB" id="3194844at2"/>
<dbReference type="Proteomes" id="UP000199207">
    <property type="component" value="Unassembled WGS sequence"/>
</dbReference>
<evidence type="ECO:0000313" key="1">
    <source>
        <dbReference type="EMBL" id="SFD14255.1"/>
    </source>
</evidence>
<organism evidence="1 2">
    <name type="scientific">Streptomyces aidingensis</name>
    <dbReference type="NCBI Taxonomy" id="910347"/>
    <lineage>
        <taxon>Bacteria</taxon>
        <taxon>Bacillati</taxon>
        <taxon>Actinomycetota</taxon>
        <taxon>Actinomycetes</taxon>
        <taxon>Kitasatosporales</taxon>
        <taxon>Streptomycetaceae</taxon>
        <taxon>Streptomyces</taxon>
    </lineage>
</organism>
<gene>
    <name evidence="1" type="ORF">SAMN05421773_110104</name>
</gene>
<dbReference type="RefSeq" id="WP_093839943.1">
    <property type="nucleotide sequence ID" value="NZ_FOLM01000010.1"/>
</dbReference>
<accession>A0A1I1PWV2</accession>
<keyword evidence="2" id="KW-1185">Reference proteome</keyword>
<proteinExistence type="predicted"/>
<dbReference type="EMBL" id="FOLM01000010">
    <property type="protein sequence ID" value="SFD14255.1"/>
    <property type="molecule type" value="Genomic_DNA"/>
</dbReference>